<evidence type="ECO:0000259" key="1">
    <source>
        <dbReference type="Pfam" id="PF08984"/>
    </source>
</evidence>
<dbReference type="Gene3D" id="1.10.3910.10">
    <property type="entry name" value="SP0561-like"/>
    <property type="match status" value="1"/>
</dbReference>
<dbReference type="AlphaFoldDB" id="D9QQZ2"/>
<dbReference type="InterPro" id="IPR038062">
    <property type="entry name" value="ScdA-like_N_sf"/>
</dbReference>
<dbReference type="SUPFAM" id="SSF140683">
    <property type="entry name" value="SP0561-like"/>
    <property type="match status" value="1"/>
</dbReference>
<dbReference type="OrthoDB" id="15017at2"/>
<evidence type="ECO:0000313" key="2">
    <source>
        <dbReference type="EMBL" id="ADL12933.1"/>
    </source>
</evidence>
<gene>
    <name evidence="2" type="ordered locus">Acear_1423</name>
</gene>
<sequence>MKIKKDMYVLDVLKEYPEVKKVLSDYGLSCSGCLGVDSAQIEEIAFNHEIDLESLLADLNKAVEKMEEKEE</sequence>
<dbReference type="HOGENOM" id="CLU_180540_1_0_9"/>
<dbReference type="Proteomes" id="UP000001661">
    <property type="component" value="Chromosome"/>
</dbReference>
<dbReference type="STRING" id="574087.Acear_1423"/>
<dbReference type="Pfam" id="PF08984">
    <property type="entry name" value="DUF1858"/>
    <property type="match status" value="1"/>
</dbReference>
<name>D9QQZ2_ACEAZ</name>
<keyword evidence="3" id="KW-1185">Reference proteome</keyword>
<dbReference type="PANTHER" id="PTHR39341">
    <property type="entry name" value="BSL7085 PROTEIN"/>
    <property type="match status" value="1"/>
</dbReference>
<evidence type="ECO:0000313" key="3">
    <source>
        <dbReference type="Proteomes" id="UP000001661"/>
    </source>
</evidence>
<dbReference type="NCBIfam" id="TIGR03980">
    <property type="entry name" value="prismane_assoc"/>
    <property type="match status" value="1"/>
</dbReference>
<dbReference type="RefSeq" id="WP_013278378.1">
    <property type="nucleotide sequence ID" value="NC_014378.1"/>
</dbReference>
<organism evidence="2 3">
    <name type="scientific">Acetohalobium arabaticum (strain ATCC 49924 / DSM 5501 / Z-7288)</name>
    <dbReference type="NCBI Taxonomy" id="574087"/>
    <lineage>
        <taxon>Bacteria</taxon>
        <taxon>Bacillati</taxon>
        <taxon>Bacillota</taxon>
        <taxon>Clostridia</taxon>
        <taxon>Halanaerobiales</taxon>
        <taxon>Halobacteroidaceae</taxon>
        <taxon>Acetohalobium</taxon>
    </lineage>
</organism>
<dbReference type="EMBL" id="CP002105">
    <property type="protein sequence ID" value="ADL12933.1"/>
    <property type="molecule type" value="Genomic_DNA"/>
</dbReference>
<proteinExistence type="predicted"/>
<dbReference type="InterPro" id="IPR015077">
    <property type="entry name" value="DUF1858"/>
</dbReference>
<dbReference type="InterPro" id="IPR023883">
    <property type="entry name" value="CHP03980_redox-disulphide"/>
</dbReference>
<reference evidence="2 3" key="1">
    <citation type="journal article" date="2010" name="Stand. Genomic Sci.">
        <title>Complete genome sequence of Acetohalobium arabaticum type strain (Z-7288).</title>
        <authorList>
            <person name="Sikorski J."/>
            <person name="Lapidus A."/>
            <person name="Chertkov O."/>
            <person name="Lucas S."/>
            <person name="Copeland A."/>
            <person name="Glavina Del Rio T."/>
            <person name="Nolan M."/>
            <person name="Tice H."/>
            <person name="Cheng J.F."/>
            <person name="Han C."/>
            <person name="Brambilla E."/>
            <person name="Pitluck S."/>
            <person name="Liolios K."/>
            <person name="Ivanova N."/>
            <person name="Mavromatis K."/>
            <person name="Mikhailova N."/>
            <person name="Pati A."/>
            <person name="Bruce D."/>
            <person name="Detter C."/>
            <person name="Tapia R."/>
            <person name="Goodwin L."/>
            <person name="Chen A."/>
            <person name="Palaniappan K."/>
            <person name="Land M."/>
            <person name="Hauser L."/>
            <person name="Chang Y.J."/>
            <person name="Jeffries C.D."/>
            <person name="Rohde M."/>
            <person name="Goker M."/>
            <person name="Spring S."/>
            <person name="Woyke T."/>
            <person name="Bristow J."/>
            <person name="Eisen J.A."/>
            <person name="Markowitz V."/>
            <person name="Hugenholtz P."/>
            <person name="Kyrpides N.C."/>
            <person name="Klenk H.P."/>
        </authorList>
    </citation>
    <scope>NUCLEOTIDE SEQUENCE [LARGE SCALE GENOMIC DNA]</scope>
    <source>
        <strain evidence="3">ATCC 49924 / DSM 5501 / Z-7288</strain>
    </source>
</reference>
<protein>
    <recommendedName>
        <fullName evidence="1">DUF1858 domain-containing protein</fullName>
    </recommendedName>
</protein>
<accession>D9QQZ2</accession>
<dbReference type="PANTHER" id="PTHR39341:SF1">
    <property type="entry name" value="DUF1858 DOMAIN-CONTAINING PROTEIN"/>
    <property type="match status" value="1"/>
</dbReference>
<feature type="domain" description="DUF1858" evidence="1">
    <location>
        <begin position="3"/>
        <end position="55"/>
    </location>
</feature>
<dbReference type="KEGG" id="aar:Acear_1423"/>